<dbReference type="Proteomes" id="UP001190700">
    <property type="component" value="Unassembled WGS sequence"/>
</dbReference>
<proteinExistence type="predicted"/>
<dbReference type="EMBL" id="LGRX02007686">
    <property type="protein sequence ID" value="KAK3274508.1"/>
    <property type="molecule type" value="Genomic_DNA"/>
</dbReference>
<evidence type="ECO:0000313" key="3">
    <source>
        <dbReference type="EMBL" id="KAK3274508.1"/>
    </source>
</evidence>
<comment type="caution">
    <text evidence="2">The sequence shown here is derived from an EMBL/GenBank/DDBJ whole genome shotgun (WGS) entry which is preliminary data.</text>
</comment>
<accession>A0AAE0ESE0</accession>
<evidence type="ECO:0000313" key="2">
    <source>
        <dbReference type="EMBL" id="KAK3238282.1"/>
    </source>
</evidence>
<organism evidence="2 4">
    <name type="scientific">Cymbomonas tetramitiformis</name>
    <dbReference type="NCBI Taxonomy" id="36881"/>
    <lineage>
        <taxon>Eukaryota</taxon>
        <taxon>Viridiplantae</taxon>
        <taxon>Chlorophyta</taxon>
        <taxon>Pyramimonadophyceae</taxon>
        <taxon>Pyramimonadales</taxon>
        <taxon>Pyramimonadaceae</taxon>
        <taxon>Cymbomonas</taxon>
    </lineage>
</organism>
<feature type="compositionally biased region" description="Gly residues" evidence="1">
    <location>
        <begin position="71"/>
        <end position="81"/>
    </location>
</feature>
<sequence>MRTLSPITFGQETAAVGNGVCAIDTIAESNNSGCANTGGTPDNTVPGPAMGKGCGTKLPISGIEEANGTGDIGLGVAGPGSGSSARLARERGSALWRSSGPSGAAPFFAPRADAGNSGALRFVGGGKLCSALSQRTSHAPVE</sequence>
<name>A0AAE0ESE0_9CHLO</name>
<evidence type="ECO:0000313" key="4">
    <source>
        <dbReference type="Proteomes" id="UP001190700"/>
    </source>
</evidence>
<dbReference type="AlphaFoldDB" id="A0AAE0ESE0"/>
<dbReference type="EMBL" id="LGRX02034269">
    <property type="protein sequence ID" value="KAK3238282.1"/>
    <property type="molecule type" value="Genomic_DNA"/>
</dbReference>
<evidence type="ECO:0000256" key="1">
    <source>
        <dbReference type="SAM" id="MobiDB-lite"/>
    </source>
</evidence>
<protein>
    <submittedName>
        <fullName evidence="2">Uncharacterized protein</fullName>
    </submittedName>
</protein>
<reference evidence="2 4" key="1">
    <citation type="journal article" date="2015" name="Genome Biol. Evol.">
        <title>Comparative Genomics of a Bacterivorous Green Alga Reveals Evolutionary Causalities and Consequences of Phago-Mixotrophic Mode of Nutrition.</title>
        <authorList>
            <person name="Burns J.A."/>
            <person name="Paasch A."/>
            <person name="Narechania A."/>
            <person name="Kim E."/>
        </authorList>
    </citation>
    <scope>NUCLEOTIDE SEQUENCE [LARGE SCALE GENOMIC DNA]</scope>
    <source>
        <strain evidence="2">PLY_AMNH</strain>
    </source>
</reference>
<keyword evidence="4" id="KW-1185">Reference proteome</keyword>
<reference evidence="2" key="2">
    <citation type="submission" date="2023-06" db="EMBL/GenBank/DDBJ databases">
        <title>Long-read-based genome assembly of the green algal bacterivore Cymbomonas tetramitiformis.</title>
        <authorList>
            <person name="Gyaltshen Y."/>
            <person name="Rozenberg A."/>
            <person name="Paasch A."/>
            <person name="Burns J.A."/>
            <person name="Warring S."/>
            <person name="Larson R."/>
            <person name="Maurer-Alcala X."/>
            <person name="Dacks J."/>
            <person name="Kim E."/>
        </authorList>
    </citation>
    <scope>NUCLEOTIDE SEQUENCE</scope>
    <source>
        <strain evidence="2">PLY_AMNH</strain>
    </source>
</reference>
<feature type="region of interest" description="Disordered" evidence="1">
    <location>
        <begin position="71"/>
        <end position="105"/>
    </location>
</feature>
<gene>
    <name evidence="3" type="ORF">CYMTET_17318</name>
    <name evidence="2" type="ORF">CYMTET_51691</name>
</gene>